<dbReference type="InterPro" id="IPR041232">
    <property type="entry name" value="NPL"/>
</dbReference>
<feature type="region of interest" description="Disordered" evidence="6">
    <location>
        <begin position="494"/>
        <end position="552"/>
    </location>
</feature>
<dbReference type="EC" id="5.2.1.8" evidence="2 5"/>
<feature type="compositionally biased region" description="Acidic residues" evidence="6">
    <location>
        <begin position="400"/>
        <end position="413"/>
    </location>
</feature>
<sequence length="656" mass="69691">MTRDHPALPHPAAFLEAFTRPTGDAAPAGAAAAAAAALAAALRPVLNRVPAYQCPAGIDLGRDHPELGAVLGAEVPPPAEAPIFFMHEAPATWRESDYRAVFKSLTDRGANMQLFWNDDTSCFVQFTLPSGTTPPVASPTTATPTTPATPVAAPAPLTLSELVQEVIALPGRPTPPAPVRVMTLAEFRERVLPQQRPSLVSSFPYLLTQQPPAPAEAGQGMSLLSMTEIGRRVEKRPALPRFVYHKTHSKMFFGWTIRPKFLSHFQIKQGFEYHVTNACLETVAKTDAATLMFKYENEKRYVTLASLTAENPSVKLNYLLSSEDAVNGLGVAGTTSIVVTGYVIQPVATKTTATPTLARLGQQVPVVRPEEGKLAELEGEAEKDEEEDDEAEEKAAMAEEGAEEGEEADEEEAAIEKSIQSELLKHKSQVAAVVGAKKDAPLTPVKKGAAPVVDALPAIAPPVQTVGLVAPDKQGVPKSPFTAPATVAFVVTPKKETPKKEAKTPAKTPKKEVPADAVATPVPAPAPKTPAKTPKKEEAKSPKTPAASPATRRLPSGLAITDMVVGQGKECVSGKVTVHYVGRLNNAKGPIFDKGRDFQFPLATPLITCCRGVKGMKVGGKRALTIPSKLGYGARGAPPAIPPHSTLYFEVELVRC</sequence>
<dbReference type="Proteomes" id="UP001141327">
    <property type="component" value="Unassembled WGS sequence"/>
</dbReference>
<keyword evidence="9" id="KW-1185">Reference proteome</keyword>
<evidence type="ECO:0000256" key="5">
    <source>
        <dbReference type="PROSITE-ProRule" id="PRU00277"/>
    </source>
</evidence>
<dbReference type="PROSITE" id="PS50059">
    <property type="entry name" value="FKBP_PPIASE"/>
    <property type="match status" value="1"/>
</dbReference>
<evidence type="ECO:0000256" key="6">
    <source>
        <dbReference type="SAM" id="MobiDB-lite"/>
    </source>
</evidence>
<dbReference type="EMBL" id="JAPMOS010000017">
    <property type="protein sequence ID" value="KAJ4459735.1"/>
    <property type="molecule type" value="Genomic_DNA"/>
</dbReference>
<feature type="compositionally biased region" description="Basic and acidic residues" evidence="6">
    <location>
        <begin position="494"/>
        <end position="514"/>
    </location>
</feature>
<dbReference type="InterPro" id="IPR046357">
    <property type="entry name" value="PPIase_dom_sf"/>
</dbReference>
<dbReference type="SUPFAM" id="SSF54534">
    <property type="entry name" value="FKBP-like"/>
    <property type="match status" value="1"/>
</dbReference>
<evidence type="ECO:0000256" key="4">
    <source>
        <dbReference type="ARBA" id="ARBA00023235"/>
    </source>
</evidence>
<feature type="compositionally biased region" description="Acidic residues" evidence="6">
    <location>
        <begin position="377"/>
        <end position="392"/>
    </location>
</feature>
<proteinExistence type="predicted"/>
<dbReference type="Gene3D" id="3.10.50.40">
    <property type="match status" value="1"/>
</dbReference>
<dbReference type="PANTHER" id="PTHR43811">
    <property type="entry name" value="FKBP-TYPE PEPTIDYL-PROLYL CIS-TRANS ISOMERASE FKPA"/>
    <property type="match status" value="1"/>
</dbReference>
<reference evidence="8" key="1">
    <citation type="journal article" date="2022" name="bioRxiv">
        <title>Genomics of Preaxostyla Flagellates Illuminates Evolutionary Transitions and the Path Towards Mitochondrial Loss.</title>
        <authorList>
            <person name="Novak L.V.F."/>
            <person name="Treitli S.C."/>
            <person name="Pyrih J."/>
            <person name="Halakuc P."/>
            <person name="Pipaliya S.V."/>
            <person name="Vacek V."/>
            <person name="Brzon O."/>
            <person name="Soukal P."/>
            <person name="Eme L."/>
            <person name="Dacks J.B."/>
            <person name="Karnkowska A."/>
            <person name="Elias M."/>
            <person name="Hampl V."/>
        </authorList>
    </citation>
    <scope>NUCLEOTIDE SEQUENCE</scope>
    <source>
        <strain evidence="8">RCP-MX</strain>
    </source>
</reference>
<evidence type="ECO:0000313" key="9">
    <source>
        <dbReference type="Proteomes" id="UP001141327"/>
    </source>
</evidence>
<dbReference type="Pfam" id="PF00254">
    <property type="entry name" value="FKBP_C"/>
    <property type="match status" value="1"/>
</dbReference>
<evidence type="ECO:0000313" key="8">
    <source>
        <dbReference type="EMBL" id="KAJ4459735.1"/>
    </source>
</evidence>
<dbReference type="Pfam" id="PF17800">
    <property type="entry name" value="NPL"/>
    <property type="match status" value="1"/>
</dbReference>
<dbReference type="InterPro" id="IPR001179">
    <property type="entry name" value="PPIase_FKBP_dom"/>
</dbReference>
<feature type="region of interest" description="Disordered" evidence="6">
    <location>
        <begin position="369"/>
        <end position="415"/>
    </location>
</feature>
<protein>
    <recommendedName>
        <fullName evidence="2 5">peptidylprolyl isomerase</fullName>
        <ecNumber evidence="2 5">5.2.1.8</ecNumber>
    </recommendedName>
</protein>
<gene>
    <name evidence="8" type="ORF">PAPYR_4128</name>
</gene>
<feature type="domain" description="PPIase FKBP-type" evidence="7">
    <location>
        <begin position="573"/>
        <end position="656"/>
    </location>
</feature>
<dbReference type="Gene3D" id="2.60.120.340">
    <property type="entry name" value="Nucleoplasmin core domain"/>
    <property type="match status" value="1"/>
</dbReference>
<evidence type="ECO:0000256" key="3">
    <source>
        <dbReference type="ARBA" id="ARBA00023110"/>
    </source>
</evidence>
<dbReference type="PANTHER" id="PTHR43811:SF19">
    <property type="entry name" value="39 KDA FK506-BINDING NUCLEAR PROTEIN"/>
    <property type="match status" value="1"/>
</dbReference>
<comment type="catalytic activity">
    <reaction evidence="1 5">
        <text>[protein]-peptidylproline (omega=180) = [protein]-peptidylproline (omega=0)</text>
        <dbReference type="Rhea" id="RHEA:16237"/>
        <dbReference type="Rhea" id="RHEA-COMP:10747"/>
        <dbReference type="Rhea" id="RHEA-COMP:10748"/>
        <dbReference type="ChEBI" id="CHEBI:83833"/>
        <dbReference type="ChEBI" id="CHEBI:83834"/>
        <dbReference type="EC" id="5.2.1.8"/>
    </reaction>
</comment>
<name>A0ABQ8USL5_9EUKA</name>
<keyword evidence="4 5" id="KW-0413">Isomerase</keyword>
<evidence type="ECO:0000256" key="1">
    <source>
        <dbReference type="ARBA" id="ARBA00000971"/>
    </source>
</evidence>
<evidence type="ECO:0000256" key="2">
    <source>
        <dbReference type="ARBA" id="ARBA00013194"/>
    </source>
</evidence>
<dbReference type="GO" id="GO:0016853">
    <property type="term" value="F:isomerase activity"/>
    <property type="evidence" value="ECO:0007669"/>
    <property type="project" value="UniProtKB-KW"/>
</dbReference>
<keyword evidence="3 5" id="KW-0697">Rotamase</keyword>
<accession>A0ABQ8USL5</accession>
<evidence type="ECO:0000259" key="7">
    <source>
        <dbReference type="PROSITE" id="PS50059"/>
    </source>
</evidence>
<organism evidence="8 9">
    <name type="scientific">Paratrimastix pyriformis</name>
    <dbReference type="NCBI Taxonomy" id="342808"/>
    <lineage>
        <taxon>Eukaryota</taxon>
        <taxon>Metamonada</taxon>
        <taxon>Preaxostyla</taxon>
        <taxon>Paratrimastigidae</taxon>
        <taxon>Paratrimastix</taxon>
    </lineage>
</organism>
<comment type="caution">
    <text evidence="8">The sequence shown here is derived from an EMBL/GenBank/DDBJ whole genome shotgun (WGS) entry which is preliminary data.</text>
</comment>
<feature type="compositionally biased region" description="Low complexity" evidence="6">
    <location>
        <begin position="542"/>
        <end position="552"/>
    </location>
</feature>